<reference evidence="1 2" key="1">
    <citation type="submission" date="2016-11" db="EMBL/GenBank/DDBJ databases">
        <authorList>
            <person name="Jaros S."/>
            <person name="Januszkiewicz K."/>
            <person name="Wedrychowicz H."/>
        </authorList>
    </citation>
    <scope>NUCLEOTIDE SEQUENCE [LARGE SCALE GENOMIC DNA]</scope>
    <source>
        <strain evidence="1 2">CGMCC 1.12145</strain>
    </source>
</reference>
<organism evidence="1 2">
    <name type="scientific">Sinomicrobium oceani</name>
    <dbReference type="NCBI Taxonomy" id="1150368"/>
    <lineage>
        <taxon>Bacteria</taxon>
        <taxon>Pseudomonadati</taxon>
        <taxon>Bacteroidota</taxon>
        <taxon>Flavobacteriia</taxon>
        <taxon>Flavobacteriales</taxon>
        <taxon>Flavobacteriaceae</taxon>
        <taxon>Sinomicrobium</taxon>
    </lineage>
</organism>
<gene>
    <name evidence="1" type="ORF">SAMN02927921_03076</name>
</gene>
<dbReference type="EMBL" id="FPJE01000018">
    <property type="protein sequence ID" value="SFW66032.1"/>
    <property type="molecule type" value="Genomic_DNA"/>
</dbReference>
<evidence type="ECO:0000313" key="1">
    <source>
        <dbReference type="EMBL" id="SFW66032.1"/>
    </source>
</evidence>
<sequence length="120" mass="13174">MPQKLTEKAILLCNKGAKPSQLKVTSQDFCMAEGKLIATEEDKQAETNIPNFGACTVTRSKCSPSVVKWDKTTEKDEINGCKILTENSTCQCSIGGKISVQDKGHQELHEAEWVCKLNSV</sequence>
<dbReference type="RefSeq" id="WP_072318272.1">
    <property type="nucleotide sequence ID" value="NZ_FPJE01000018.1"/>
</dbReference>
<keyword evidence="2" id="KW-1185">Reference proteome</keyword>
<evidence type="ECO:0000313" key="2">
    <source>
        <dbReference type="Proteomes" id="UP000182248"/>
    </source>
</evidence>
<protein>
    <recommendedName>
        <fullName evidence="3">DUF4280 domain-containing protein</fullName>
    </recommendedName>
</protein>
<name>A0A1K1R1M3_9FLAO</name>
<dbReference type="InterPro" id="IPR025460">
    <property type="entry name" value="DUF4280"/>
</dbReference>
<dbReference type="AlphaFoldDB" id="A0A1K1R1M3"/>
<dbReference type="Proteomes" id="UP000182248">
    <property type="component" value="Unassembled WGS sequence"/>
</dbReference>
<dbReference type="STRING" id="1150368.SAMN02927921_03076"/>
<dbReference type="OrthoDB" id="619618at2"/>
<proteinExistence type="predicted"/>
<accession>A0A1K1R1M3</accession>
<evidence type="ECO:0008006" key="3">
    <source>
        <dbReference type="Google" id="ProtNLM"/>
    </source>
</evidence>
<dbReference type="Pfam" id="PF14107">
    <property type="entry name" value="DUF4280"/>
    <property type="match status" value="1"/>
</dbReference>